<evidence type="ECO:0000256" key="4">
    <source>
        <dbReference type="ARBA" id="ARBA00039977"/>
    </source>
</evidence>
<dbReference type="PANTHER" id="PTHR12059">
    <property type="entry name" value="RIBOSOMAL PROTEIN L23-RELATED"/>
    <property type="match status" value="1"/>
</dbReference>
<dbReference type="VEuPathDB" id="FungiDB:HGUI_00877"/>
<dbReference type="SUPFAM" id="SSF54189">
    <property type="entry name" value="Ribosomal proteins S24e, L23 and L15e"/>
    <property type="match status" value="1"/>
</dbReference>
<dbReference type="InterPro" id="IPR013025">
    <property type="entry name" value="Ribosomal_uL23-like"/>
</dbReference>
<dbReference type="GO" id="GO:0032543">
    <property type="term" value="P:mitochondrial translation"/>
    <property type="evidence" value="ECO:0007669"/>
    <property type="project" value="TreeGrafter"/>
</dbReference>
<evidence type="ECO:0000256" key="3">
    <source>
        <dbReference type="ARBA" id="ARBA00023274"/>
    </source>
</evidence>
<reference evidence="6" key="1">
    <citation type="submission" date="2016-11" db="EMBL/GenBank/DDBJ databases">
        <authorList>
            <person name="Guldener U."/>
        </authorList>
    </citation>
    <scope>NUCLEOTIDE SEQUENCE [LARGE SCALE GENOMIC DNA]</scope>
</reference>
<dbReference type="Gene3D" id="3.30.70.330">
    <property type="match status" value="1"/>
</dbReference>
<accession>A0A1L0CIS0</accession>
<dbReference type="GO" id="GO:0005762">
    <property type="term" value="C:mitochondrial large ribosomal subunit"/>
    <property type="evidence" value="ECO:0007669"/>
    <property type="project" value="TreeGrafter"/>
</dbReference>
<dbReference type="OrthoDB" id="3971233at2759"/>
<proteinExistence type="inferred from homology"/>
<keyword evidence="3" id="KW-0687">Ribonucleoprotein</keyword>
<dbReference type="InterPro" id="IPR012678">
    <property type="entry name" value="Ribosomal_uL23/eL15/eS24_sf"/>
</dbReference>
<keyword evidence="2" id="KW-0689">Ribosomal protein</keyword>
<dbReference type="GO" id="GO:0003735">
    <property type="term" value="F:structural constituent of ribosome"/>
    <property type="evidence" value="ECO:0007669"/>
    <property type="project" value="InterPro"/>
</dbReference>
<dbReference type="EMBL" id="FQNF01000011">
    <property type="protein sequence ID" value="SGZ38677.1"/>
    <property type="molecule type" value="Genomic_DNA"/>
</dbReference>
<dbReference type="InterPro" id="IPR012677">
    <property type="entry name" value="Nucleotide-bd_a/b_plait_sf"/>
</dbReference>
<evidence type="ECO:0000256" key="2">
    <source>
        <dbReference type="ARBA" id="ARBA00022980"/>
    </source>
</evidence>
<organism evidence="5 6">
    <name type="scientific">Hanseniaspora guilliermondii</name>
    <dbReference type="NCBI Taxonomy" id="56406"/>
    <lineage>
        <taxon>Eukaryota</taxon>
        <taxon>Fungi</taxon>
        <taxon>Dikarya</taxon>
        <taxon>Ascomycota</taxon>
        <taxon>Saccharomycotina</taxon>
        <taxon>Saccharomycetes</taxon>
        <taxon>Saccharomycodales</taxon>
        <taxon>Saccharomycodaceae</taxon>
        <taxon>Hanseniaspora</taxon>
    </lineage>
</organism>
<dbReference type="Proteomes" id="UP000183365">
    <property type="component" value="Unassembled WGS sequence"/>
</dbReference>
<evidence type="ECO:0000256" key="1">
    <source>
        <dbReference type="ARBA" id="ARBA00006700"/>
    </source>
</evidence>
<evidence type="ECO:0000313" key="6">
    <source>
        <dbReference type="Proteomes" id="UP000183365"/>
    </source>
</evidence>
<gene>
    <name evidence="5" type="ORF">HGUI_00877</name>
</gene>
<protein>
    <recommendedName>
        <fullName evidence="4">Large ribosomal subunit protein uL23m</fullName>
    </recommendedName>
</protein>
<dbReference type="AlphaFoldDB" id="A0A1L0CIS0"/>
<comment type="similarity">
    <text evidence="1">Belongs to the universal ribosomal protein uL23 family.</text>
</comment>
<keyword evidence="6" id="KW-1185">Reference proteome</keyword>
<dbReference type="PANTHER" id="PTHR12059:SF5">
    <property type="entry name" value="LARGE RIBOSOMAL SUBUNIT PROTEIN UL23M"/>
    <property type="match status" value="1"/>
</dbReference>
<sequence>MLSNCNTIRRSISTTAVLNKRQPIQRRLKFVFDPNNNKIEDAIDYHKDYFGIETKKELSGKEPTSYQKAVEKRRKLFGDALQPVDYYTYLTNVNISPPKSSKVEEKDKPHFSVGEKNVYLPEGAITLLPNLPNMSPYYARFKVPRTYNKLDLRDYLFHLYGLKVFDMRVSLSRRKFLPQKNNRGHFLSSQEKVIVVRMEKPFIWPTIISSETVDANNRTVMKDYRRYVEDAQQRIGSDFMKPCPDHIFEGVGGQLEPLPQPFISKNVYKKWTEEIKHNRDVNNDAKLDDALQNALKKLDINENDNSTITGDNVKQIE</sequence>
<name>A0A1L0CIS0_9ASCO</name>
<evidence type="ECO:0000313" key="5">
    <source>
        <dbReference type="EMBL" id="SGZ38677.1"/>
    </source>
</evidence>